<feature type="compositionally biased region" description="Pro residues" evidence="1">
    <location>
        <begin position="27"/>
        <end position="47"/>
    </location>
</feature>
<dbReference type="GeneID" id="54485924"/>
<evidence type="ECO:0000313" key="3">
    <source>
        <dbReference type="Proteomes" id="UP000799437"/>
    </source>
</evidence>
<dbReference type="RefSeq" id="XP_033595903.1">
    <property type="nucleotide sequence ID" value="XM_033744870.1"/>
</dbReference>
<organism evidence="2 3">
    <name type="scientific">Pseudovirgaria hyperparasitica</name>
    <dbReference type="NCBI Taxonomy" id="470096"/>
    <lineage>
        <taxon>Eukaryota</taxon>
        <taxon>Fungi</taxon>
        <taxon>Dikarya</taxon>
        <taxon>Ascomycota</taxon>
        <taxon>Pezizomycotina</taxon>
        <taxon>Dothideomycetes</taxon>
        <taxon>Dothideomycetes incertae sedis</taxon>
        <taxon>Acrospermales</taxon>
        <taxon>Acrospermaceae</taxon>
        <taxon>Pseudovirgaria</taxon>
    </lineage>
</organism>
<dbReference type="AlphaFoldDB" id="A0A6A6VS81"/>
<keyword evidence="3" id="KW-1185">Reference proteome</keyword>
<accession>A0A6A6VS81</accession>
<sequence>MSHPSSEYDLGYQEDEKSIMSTHSPLAPNPFTGPPFPGHSPFVPNPFAGPPFPGHSPFVPNPYAGPSFQGHSLPDFPPPESIMIDIANYPCMSERLRRQVY</sequence>
<evidence type="ECO:0000313" key="2">
    <source>
        <dbReference type="EMBL" id="KAF2753452.1"/>
    </source>
</evidence>
<protein>
    <submittedName>
        <fullName evidence="2">Uncharacterized protein</fullName>
    </submittedName>
</protein>
<feature type="region of interest" description="Disordered" evidence="1">
    <location>
        <begin position="1"/>
        <end position="47"/>
    </location>
</feature>
<name>A0A6A6VS81_9PEZI</name>
<dbReference type="Proteomes" id="UP000799437">
    <property type="component" value="Unassembled WGS sequence"/>
</dbReference>
<evidence type="ECO:0000256" key="1">
    <source>
        <dbReference type="SAM" id="MobiDB-lite"/>
    </source>
</evidence>
<proteinExistence type="predicted"/>
<gene>
    <name evidence="2" type="ORF">EJ05DRAFT_480460</name>
</gene>
<reference evidence="2" key="1">
    <citation type="journal article" date="2020" name="Stud. Mycol.">
        <title>101 Dothideomycetes genomes: a test case for predicting lifestyles and emergence of pathogens.</title>
        <authorList>
            <person name="Haridas S."/>
            <person name="Albert R."/>
            <person name="Binder M."/>
            <person name="Bloem J."/>
            <person name="Labutti K."/>
            <person name="Salamov A."/>
            <person name="Andreopoulos B."/>
            <person name="Baker S."/>
            <person name="Barry K."/>
            <person name="Bills G."/>
            <person name="Bluhm B."/>
            <person name="Cannon C."/>
            <person name="Castanera R."/>
            <person name="Culley D."/>
            <person name="Daum C."/>
            <person name="Ezra D."/>
            <person name="Gonzalez J."/>
            <person name="Henrissat B."/>
            <person name="Kuo A."/>
            <person name="Liang C."/>
            <person name="Lipzen A."/>
            <person name="Lutzoni F."/>
            <person name="Magnuson J."/>
            <person name="Mondo S."/>
            <person name="Nolan M."/>
            <person name="Ohm R."/>
            <person name="Pangilinan J."/>
            <person name="Park H.-J."/>
            <person name="Ramirez L."/>
            <person name="Alfaro M."/>
            <person name="Sun H."/>
            <person name="Tritt A."/>
            <person name="Yoshinaga Y."/>
            <person name="Zwiers L.-H."/>
            <person name="Turgeon B."/>
            <person name="Goodwin S."/>
            <person name="Spatafora J."/>
            <person name="Crous P."/>
            <person name="Grigoriev I."/>
        </authorList>
    </citation>
    <scope>NUCLEOTIDE SEQUENCE</scope>
    <source>
        <strain evidence="2">CBS 121739</strain>
    </source>
</reference>
<dbReference type="EMBL" id="ML996584">
    <property type="protein sequence ID" value="KAF2753452.1"/>
    <property type="molecule type" value="Genomic_DNA"/>
</dbReference>